<dbReference type="Gene3D" id="1.10.8.60">
    <property type="match status" value="1"/>
</dbReference>
<dbReference type="HAMAP" id="MF_00175">
    <property type="entry name" value="ClpX"/>
    <property type="match status" value="1"/>
</dbReference>
<evidence type="ECO:0000259" key="8">
    <source>
        <dbReference type="PROSITE" id="PS51902"/>
    </source>
</evidence>
<dbReference type="GO" id="GO:0016887">
    <property type="term" value="F:ATP hydrolysis activity"/>
    <property type="evidence" value="ECO:0007669"/>
    <property type="project" value="InterPro"/>
</dbReference>
<dbReference type="Gene3D" id="3.40.50.300">
    <property type="entry name" value="P-loop containing nucleotide triphosphate hydrolases"/>
    <property type="match status" value="1"/>
</dbReference>
<evidence type="ECO:0000256" key="1">
    <source>
        <dbReference type="ARBA" id="ARBA00022723"/>
    </source>
</evidence>
<dbReference type="PANTHER" id="PTHR48102">
    <property type="entry name" value="ATP-DEPENDENT CLP PROTEASE ATP-BINDING SUBUNIT CLPX-LIKE, MITOCHONDRIAL-RELATED"/>
    <property type="match status" value="1"/>
</dbReference>
<dbReference type="Gene3D" id="6.20.220.10">
    <property type="entry name" value="ClpX chaperone, C4-type zinc finger domain"/>
    <property type="match status" value="1"/>
</dbReference>
<dbReference type="GO" id="GO:0009376">
    <property type="term" value="C:HslUV protease complex"/>
    <property type="evidence" value="ECO:0007669"/>
    <property type="project" value="TreeGrafter"/>
</dbReference>
<accession>A0A168PEL4</accession>
<evidence type="ECO:0000256" key="5">
    <source>
        <dbReference type="ARBA" id="ARBA00023186"/>
    </source>
</evidence>
<name>A0A168PEL4_9BACL</name>
<evidence type="ECO:0000256" key="2">
    <source>
        <dbReference type="ARBA" id="ARBA00022741"/>
    </source>
</evidence>
<dbReference type="NCBIfam" id="NF003745">
    <property type="entry name" value="PRK05342.1"/>
    <property type="match status" value="1"/>
</dbReference>
<dbReference type="GO" id="GO:0051301">
    <property type="term" value="P:cell division"/>
    <property type="evidence" value="ECO:0007669"/>
    <property type="project" value="TreeGrafter"/>
</dbReference>
<dbReference type="InterPro" id="IPR050052">
    <property type="entry name" value="ATP-dep_Clp_protease_ClpX"/>
</dbReference>
<dbReference type="InterPro" id="IPR003593">
    <property type="entry name" value="AAA+_ATPase"/>
</dbReference>
<feature type="binding site" evidence="6 7">
    <location>
        <position position="13"/>
    </location>
    <ligand>
        <name>Zn(2+)</name>
        <dbReference type="ChEBI" id="CHEBI:29105"/>
    </ligand>
</feature>
<dbReference type="NCBIfam" id="TIGR00382">
    <property type="entry name" value="clpX"/>
    <property type="match status" value="1"/>
</dbReference>
<dbReference type="SUPFAM" id="SSF57716">
    <property type="entry name" value="Glucocorticoid receptor-like (DNA-binding domain)"/>
    <property type="match status" value="1"/>
</dbReference>
<evidence type="ECO:0000256" key="3">
    <source>
        <dbReference type="ARBA" id="ARBA00022833"/>
    </source>
</evidence>
<dbReference type="InterPro" id="IPR046425">
    <property type="entry name" value="ClpX_bact"/>
</dbReference>
<evidence type="ECO:0000313" key="9">
    <source>
        <dbReference type="EMBL" id="OAB46688.1"/>
    </source>
</evidence>
<keyword evidence="9" id="KW-0378">Hydrolase</keyword>
<dbReference type="SMART" id="SM00994">
    <property type="entry name" value="zf-C4_ClpX"/>
    <property type="match status" value="1"/>
</dbReference>
<dbReference type="AlphaFoldDB" id="A0A168PEL4"/>
<dbReference type="SUPFAM" id="SSF52540">
    <property type="entry name" value="P-loop containing nucleoside triphosphate hydrolases"/>
    <property type="match status" value="1"/>
</dbReference>
<dbReference type="OrthoDB" id="9804062at2"/>
<keyword evidence="10" id="KW-1185">Reference proteome</keyword>
<keyword evidence="4 6" id="KW-0067">ATP-binding</keyword>
<evidence type="ECO:0000256" key="4">
    <source>
        <dbReference type="ARBA" id="ARBA00022840"/>
    </source>
</evidence>
<dbReference type="PANTHER" id="PTHR48102:SF7">
    <property type="entry name" value="ATP-DEPENDENT CLP PROTEASE ATP-BINDING SUBUNIT CLPX-LIKE, MITOCHONDRIAL"/>
    <property type="match status" value="1"/>
</dbReference>
<keyword evidence="2 6" id="KW-0547">Nucleotide-binding</keyword>
<feature type="binding site" evidence="6 7">
    <location>
        <position position="16"/>
    </location>
    <ligand>
        <name>Zn(2+)</name>
        <dbReference type="ChEBI" id="CHEBI:29105"/>
    </ligand>
</feature>
<dbReference type="SMART" id="SM01086">
    <property type="entry name" value="ClpB_D2-small"/>
    <property type="match status" value="1"/>
</dbReference>
<keyword evidence="3 6" id="KW-0862">Zinc</keyword>
<feature type="domain" description="ClpX-type ZB" evidence="8">
    <location>
        <begin position="1"/>
        <end position="54"/>
    </location>
</feature>
<dbReference type="CDD" id="cd19497">
    <property type="entry name" value="RecA-like_ClpX"/>
    <property type="match status" value="1"/>
</dbReference>
<dbReference type="InterPro" id="IPR027417">
    <property type="entry name" value="P-loop_NTPase"/>
</dbReference>
<keyword evidence="9" id="KW-0645">Protease</keyword>
<keyword evidence="1 6" id="KW-0479">Metal-binding</keyword>
<dbReference type="GO" id="GO:0008233">
    <property type="term" value="F:peptidase activity"/>
    <property type="evidence" value="ECO:0007669"/>
    <property type="project" value="UniProtKB-KW"/>
</dbReference>
<dbReference type="RefSeq" id="WP_068527126.1">
    <property type="nucleotide sequence ID" value="NZ_LVJH01000001.1"/>
</dbReference>
<sequence length="424" mass="47132">MFKFNDEKGQLKCSFCGKTQEQVRKLVAGPGVYICDECIELCTEIVEEELGHEEEVDLKDIPKPKDICDILDQYVIGQDQAKKSLSVAVYNHYKRINTQSKIDDVELTKSNILLLGPTGSGKTLLAQTMAKILNVPFAIADATSLTEAGYVGEDVENILLKLIQAADYDVEKAERGIIYIDEIDKVARKSENPSITRDVSGEGVQQALLKILEGTVASVPPQGGRKHPHQEFIQIDTTNVLFICGGAFDGLEQLIKRRIGKKVIGFNSGLETQKELQPGEYLSMVLPEDLLKFGLIPEFVGRLPVISSLEPLDENTLVRILSEPKNALTRQYQKLLEMDNVNLKFEPDALIAIAKEAIKRKTGARGLRAIIEGIMLDLMFEVPSRDDIKECIITEKVVNEKIVPELHANNEANDNDSKKQEESA</sequence>
<comment type="caution">
    <text evidence="9">The sequence shown here is derived from an EMBL/GenBank/DDBJ whole genome shotgun (WGS) entry which is preliminary data.</text>
</comment>
<feature type="binding site" evidence="6 7">
    <location>
        <position position="35"/>
    </location>
    <ligand>
        <name>Zn(2+)</name>
        <dbReference type="ChEBI" id="CHEBI:29105"/>
    </ligand>
</feature>
<proteinExistence type="inferred from homology"/>
<dbReference type="Pfam" id="PF07724">
    <property type="entry name" value="AAA_2"/>
    <property type="match status" value="1"/>
</dbReference>
<dbReference type="InterPro" id="IPR038366">
    <property type="entry name" value="Znf_CppX_C4_sf"/>
</dbReference>
<organism evidence="9 10">
    <name type="scientific">Paenibacillus glacialis</name>
    <dbReference type="NCBI Taxonomy" id="494026"/>
    <lineage>
        <taxon>Bacteria</taxon>
        <taxon>Bacillati</taxon>
        <taxon>Bacillota</taxon>
        <taxon>Bacilli</taxon>
        <taxon>Bacillales</taxon>
        <taxon>Paenibacillaceae</taxon>
        <taxon>Paenibacillus</taxon>
    </lineage>
</organism>
<dbReference type="SMART" id="SM00382">
    <property type="entry name" value="AAA"/>
    <property type="match status" value="1"/>
</dbReference>
<dbReference type="GO" id="GO:0005524">
    <property type="term" value="F:ATP binding"/>
    <property type="evidence" value="ECO:0007669"/>
    <property type="project" value="UniProtKB-UniRule"/>
</dbReference>
<dbReference type="GO" id="GO:0051082">
    <property type="term" value="F:unfolded protein binding"/>
    <property type="evidence" value="ECO:0007669"/>
    <property type="project" value="UniProtKB-UniRule"/>
</dbReference>
<gene>
    <name evidence="6" type="primary">clpX</name>
    <name evidence="9" type="ORF">PGLA_00215</name>
</gene>
<dbReference type="Proteomes" id="UP000076967">
    <property type="component" value="Unassembled WGS sequence"/>
</dbReference>
<feature type="binding site" evidence="6">
    <location>
        <begin position="117"/>
        <end position="124"/>
    </location>
    <ligand>
        <name>ATP</name>
        <dbReference type="ChEBI" id="CHEBI:30616"/>
    </ligand>
</feature>
<dbReference type="FunFam" id="1.10.8.60:FF:000002">
    <property type="entry name" value="ATP-dependent Clp protease ATP-binding subunit ClpX"/>
    <property type="match status" value="1"/>
</dbReference>
<evidence type="ECO:0000313" key="10">
    <source>
        <dbReference type="Proteomes" id="UP000076967"/>
    </source>
</evidence>
<dbReference type="Pfam" id="PF10431">
    <property type="entry name" value="ClpB_D2-small"/>
    <property type="match status" value="1"/>
</dbReference>
<dbReference type="EMBL" id="LVJH01000001">
    <property type="protein sequence ID" value="OAB46688.1"/>
    <property type="molecule type" value="Genomic_DNA"/>
</dbReference>
<feature type="binding site" evidence="6 7">
    <location>
        <position position="38"/>
    </location>
    <ligand>
        <name>Zn(2+)</name>
        <dbReference type="ChEBI" id="CHEBI:29105"/>
    </ligand>
</feature>
<protein>
    <recommendedName>
        <fullName evidence="6">ATP-dependent Clp protease ATP-binding subunit ClpX</fullName>
    </recommendedName>
</protein>
<evidence type="ECO:0000256" key="7">
    <source>
        <dbReference type="PROSITE-ProRule" id="PRU01250"/>
    </source>
</evidence>
<reference evidence="9 10" key="1">
    <citation type="submission" date="2016-03" db="EMBL/GenBank/DDBJ databases">
        <title>Draft genome sequence of Paenibacillus glacialis DSM 22343.</title>
        <authorList>
            <person name="Shin S.-K."/>
            <person name="Yi H."/>
        </authorList>
    </citation>
    <scope>NUCLEOTIDE SEQUENCE [LARGE SCALE GENOMIC DNA]</scope>
    <source>
        <strain evidence="9 10">DSM 22343</strain>
    </source>
</reference>
<dbReference type="InterPro" id="IPR059188">
    <property type="entry name" value="Znf_CLPX-like"/>
</dbReference>
<dbReference type="InterPro" id="IPR004487">
    <property type="entry name" value="Clp_protease_ATP-bd_su_ClpX"/>
</dbReference>
<dbReference type="InterPro" id="IPR019489">
    <property type="entry name" value="Clp_ATPase_C"/>
</dbReference>
<dbReference type="GO" id="GO:0046983">
    <property type="term" value="F:protein dimerization activity"/>
    <property type="evidence" value="ECO:0007669"/>
    <property type="project" value="UniProtKB-UniRule"/>
</dbReference>
<dbReference type="GO" id="GO:0140662">
    <property type="term" value="F:ATP-dependent protein folding chaperone"/>
    <property type="evidence" value="ECO:0007669"/>
    <property type="project" value="InterPro"/>
</dbReference>
<dbReference type="FunFam" id="3.40.50.300:FF:000005">
    <property type="entry name" value="ATP-dependent Clp protease ATP-binding subunit ClpX"/>
    <property type="match status" value="1"/>
</dbReference>
<dbReference type="InterPro" id="IPR003959">
    <property type="entry name" value="ATPase_AAA_core"/>
</dbReference>
<comment type="similarity">
    <text evidence="6 7">Belongs to the ClpX chaperone family.</text>
</comment>
<comment type="subunit">
    <text evidence="6">Component of the ClpX-ClpP complex. Forms a hexameric ring that, in the presence of ATP, binds to fourteen ClpP subunits assembled into a disk-like structure with a central cavity, resembling the structure of eukaryotic proteasomes.</text>
</comment>
<comment type="function">
    <text evidence="6">ATP-dependent specificity component of the Clp protease. It directs the protease to specific substrates. Can perform chaperone functions in the absence of ClpP.</text>
</comment>
<dbReference type="InterPro" id="IPR010603">
    <property type="entry name" value="Znf_CppX_C4"/>
</dbReference>
<keyword evidence="5 6" id="KW-0143">Chaperone</keyword>
<dbReference type="GO" id="GO:0051603">
    <property type="term" value="P:proteolysis involved in protein catabolic process"/>
    <property type="evidence" value="ECO:0007669"/>
    <property type="project" value="TreeGrafter"/>
</dbReference>
<dbReference type="GO" id="GO:0008270">
    <property type="term" value="F:zinc ion binding"/>
    <property type="evidence" value="ECO:0007669"/>
    <property type="project" value="UniProtKB-UniRule"/>
</dbReference>
<dbReference type="STRING" id="494026.PGLA_00215"/>
<dbReference type="PROSITE" id="PS51902">
    <property type="entry name" value="CLPX_ZB"/>
    <property type="match status" value="1"/>
</dbReference>
<dbReference type="Pfam" id="PF06689">
    <property type="entry name" value="zf-C4_ClpX"/>
    <property type="match status" value="1"/>
</dbReference>
<evidence type="ECO:0000256" key="6">
    <source>
        <dbReference type="HAMAP-Rule" id="MF_00175"/>
    </source>
</evidence>